<dbReference type="InterPro" id="IPR001387">
    <property type="entry name" value="Cro/C1-type_HTH"/>
</dbReference>
<dbReference type="CDD" id="cd00093">
    <property type="entry name" value="HTH_XRE"/>
    <property type="match status" value="1"/>
</dbReference>
<dbReference type="Gene3D" id="3.30.450.180">
    <property type="match status" value="1"/>
</dbReference>
<dbReference type="Gene3D" id="1.10.260.40">
    <property type="entry name" value="lambda repressor-like DNA-binding domains"/>
    <property type="match status" value="1"/>
</dbReference>
<dbReference type="SMART" id="SM00530">
    <property type="entry name" value="HTH_XRE"/>
    <property type="match status" value="1"/>
</dbReference>
<reference evidence="3 4" key="1">
    <citation type="submission" date="2018-07" db="EMBL/GenBank/DDBJ databases">
        <title>Exploring interactions and the metabolic potential of the ultra-small soil bacteria Hylemonella gracilis.</title>
        <authorList>
            <person name="Tyc O."/>
            <person name="Kulkarni P."/>
            <person name="Gawehns F."/>
            <person name="Hundscheid M."/>
            <person name="Zweers H."/>
            <person name="Garbeva P."/>
        </authorList>
    </citation>
    <scope>NUCLEOTIDE SEQUENCE [LARGE SCALE GENOMIC DNA]</scope>
    <source>
        <strain evidence="3 4">NS1</strain>
    </source>
</reference>
<dbReference type="PANTHER" id="PTHR35010:SF2">
    <property type="entry name" value="BLL4672 PROTEIN"/>
    <property type="match status" value="1"/>
</dbReference>
<dbReference type="InterPro" id="IPR010982">
    <property type="entry name" value="Lambda_DNA-bd_dom_sf"/>
</dbReference>
<evidence type="ECO:0000256" key="1">
    <source>
        <dbReference type="SAM" id="MobiDB-lite"/>
    </source>
</evidence>
<name>A0A4P6UHT9_9BURK</name>
<dbReference type="EMBL" id="CP031395">
    <property type="protein sequence ID" value="QBK03630.1"/>
    <property type="molecule type" value="Genomic_DNA"/>
</dbReference>
<protein>
    <submittedName>
        <fullName evidence="3">Transcriptional regulator</fullName>
    </submittedName>
</protein>
<dbReference type="GO" id="GO:0003677">
    <property type="term" value="F:DNA binding"/>
    <property type="evidence" value="ECO:0007669"/>
    <property type="project" value="InterPro"/>
</dbReference>
<dbReference type="KEGG" id="hgr:DW355_01570"/>
<dbReference type="RefSeq" id="WP_131277453.1">
    <property type="nucleotide sequence ID" value="NZ_CP031395.1"/>
</dbReference>
<dbReference type="SUPFAM" id="SSF47413">
    <property type="entry name" value="lambda repressor-like DNA-binding domains"/>
    <property type="match status" value="1"/>
</dbReference>
<feature type="region of interest" description="Disordered" evidence="1">
    <location>
        <begin position="282"/>
        <end position="303"/>
    </location>
</feature>
<dbReference type="AlphaFoldDB" id="A0A4P6UHT9"/>
<evidence type="ECO:0000259" key="2">
    <source>
        <dbReference type="SMART" id="SM00530"/>
    </source>
</evidence>
<proteinExistence type="predicted"/>
<dbReference type="Pfam" id="PF17765">
    <property type="entry name" value="MLTR_LBD"/>
    <property type="match status" value="1"/>
</dbReference>
<sequence>MTDRNDNALGNYLRNRRTRLDPAAFGFAGQRRRTPGLRREEVAQLAHISQTWYTCLEQGRGGPPSGEALDRIARALMLTEGEREHLFLLGLGRTPTRPQLPDAAQADAVSPRLQRLLDALPWSPAYIKTLTWDLVAWNRAADRVFGYGALPPGQRSILRRIFLDPATRAKQVDWDSVARYVVAAFRADAARATWAAAEVQALVDELAQGSPDFAALWQAHDVHAQGGGTKRLRHPQAGTLALEYSSFAVEGRPDLGLMVFNPISLQDQARLRALLDDTAMAMPSSSSAPTLPTDAEEPAPLSP</sequence>
<dbReference type="OrthoDB" id="5346389at2"/>
<dbReference type="Pfam" id="PF13560">
    <property type="entry name" value="HTH_31"/>
    <property type="match status" value="1"/>
</dbReference>
<dbReference type="PANTHER" id="PTHR35010">
    <property type="entry name" value="BLL4672 PROTEIN-RELATED"/>
    <property type="match status" value="1"/>
</dbReference>
<dbReference type="Proteomes" id="UP000292939">
    <property type="component" value="Chromosome"/>
</dbReference>
<feature type="compositionally biased region" description="Low complexity" evidence="1">
    <location>
        <begin position="282"/>
        <end position="293"/>
    </location>
</feature>
<evidence type="ECO:0000313" key="3">
    <source>
        <dbReference type="EMBL" id="QBK03630.1"/>
    </source>
</evidence>
<feature type="domain" description="HTH cro/C1-type" evidence="2">
    <location>
        <begin position="12"/>
        <end position="83"/>
    </location>
</feature>
<organism evidence="3 4">
    <name type="scientific">Hylemonella gracilis</name>
    <dbReference type="NCBI Taxonomy" id="80880"/>
    <lineage>
        <taxon>Bacteria</taxon>
        <taxon>Pseudomonadati</taxon>
        <taxon>Pseudomonadota</taxon>
        <taxon>Betaproteobacteria</taxon>
        <taxon>Burkholderiales</taxon>
        <taxon>Comamonadaceae</taxon>
        <taxon>Hylemonella</taxon>
    </lineage>
</organism>
<dbReference type="InterPro" id="IPR041413">
    <property type="entry name" value="MLTR_LBD"/>
</dbReference>
<accession>A0A4P6UHT9</accession>
<gene>
    <name evidence="3" type="ORF">DW355_01570</name>
</gene>
<evidence type="ECO:0000313" key="4">
    <source>
        <dbReference type="Proteomes" id="UP000292939"/>
    </source>
</evidence>